<evidence type="ECO:0000313" key="2">
    <source>
        <dbReference type="EMBL" id="OGN13801.1"/>
    </source>
</evidence>
<protein>
    <submittedName>
        <fullName evidence="2">Uncharacterized protein</fullName>
    </submittedName>
</protein>
<sequence>MLEDLKTPNSIQPREYSKGGVTDGMSYGMAQPRQQSQCAVSELERRPVDLELQLARQRLQLQRSSRASSQLAYFHPLFL</sequence>
<evidence type="ECO:0000256" key="1">
    <source>
        <dbReference type="SAM" id="MobiDB-lite"/>
    </source>
</evidence>
<accession>A0A1F8FLB7</accession>
<organism evidence="2 3">
    <name type="scientific">Candidatus Yanofskybacteria bacterium RIFCSPHIGHO2_02_FULL_43_22</name>
    <dbReference type="NCBI Taxonomy" id="1802681"/>
    <lineage>
        <taxon>Bacteria</taxon>
        <taxon>Candidatus Yanofskyibacteriota</taxon>
    </lineage>
</organism>
<name>A0A1F8FLB7_9BACT</name>
<evidence type="ECO:0000313" key="3">
    <source>
        <dbReference type="Proteomes" id="UP000176581"/>
    </source>
</evidence>
<dbReference type="Proteomes" id="UP000176581">
    <property type="component" value="Unassembled WGS sequence"/>
</dbReference>
<feature type="region of interest" description="Disordered" evidence="1">
    <location>
        <begin position="1"/>
        <end position="33"/>
    </location>
</feature>
<dbReference type="EMBL" id="MGJV01000036">
    <property type="protein sequence ID" value="OGN13801.1"/>
    <property type="molecule type" value="Genomic_DNA"/>
</dbReference>
<proteinExistence type="predicted"/>
<gene>
    <name evidence="2" type="ORF">A3J47_01510</name>
</gene>
<dbReference type="AlphaFoldDB" id="A0A1F8FLB7"/>
<comment type="caution">
    <text evidence="2">The sequence shown here is derived from an EMBL/GenBank/DDBJ whole genome shotgun (WGS) entry which is preliminary data.</text>
</comment>
<reference evidence="2 3" key="1">
    <citation type="journal article" date="2016" name="Nat. Commun.">
        <title>Thousands of microbial genomes shed light on interconnected biogeochemical processes in an aquifer system.</title>
        <authorList>
            <person name="Anantharaman K."/>
            <person name="Brown C.T."/>
            <person name="Hug L.A."/>
            <person name="Sharon I."/>
            <person name="Castelle C.J."/>
            <person name="Probst A.J."/>
            <person name="Thomas B.C."/>
            <person name="Singh A."/>
            <person name="Wilkins M.J."/>
            <person name="Karaoz U."/>
            <person name="Brodie E.L."/>
            <person name="Williams K.H."/>
            <person name="Hubbard S.S."/>
            <person name="Banfield J.F."/>
        </authorList>
    </citation>
    <scope>NUCLEOTIDE SEQUENCE [LARGE SCALE GENOMIC DNA]</scope>
</reference>